<dbReference type="EMBL" id="LT558120">
    <property type="protein sequence ID" value="SAM80859.1"/>
    <property type="molecule type" value="Genomic_DNA"/>
</dbReference>
<dbReference type="EMBL" id="ULHB01000022">
    <property type="protein sequence ID" value="SYW77030.1"/>
    <property type="molecule type" value="Genomic_DNA"/>
</dbReference>
<accession>A0A1K0GMU3</accession>
<evidence type="ECO:0000256" key="1">
    <source>
        <dbReference type="SAM" id="MobiDB-lite"/>
    </source>
</evidence>
<sequence length="387" mass="42828">MSYHDLNDGASTSSTSSSVSDAVERPHSPTSLFEDSLFTLFSHYQPAHGDPGDTCKYFHHNLPPRYLCAPLRKTSLRYKIAQNSGINTKLFAHHQWDAGLYLADLIAEQSTDSHDSSSEVAHGKKKANNFVDVRGKTVVELGAGTGLPGLVACVMGAGKTVITDYPDPHVIDNLERNLDLALIPRARKERQQNPHYNQARGKVEVIGLGWGNDEEEARVLAESFPSPNDDGEYGYDVVLAADVLWVSSEHPLLIHSIRKMLKRDRNARCVLIAGFHTGRPAVRRFFVQLAQRAAANDASLEQGRQAGIVPDWEEMRFGGIWERNIDGSQRAWTGATIPHKPDYDAGSTSRTLSDDVNKEPEAEEEMGDISDRGSWVVVACLRWADLE</sequence>
<dbReference type="Gene3D" id="3.40.50.150">
    <property type="entry name" value="Vaccinia Virus protein VP39"/>
    <property type="match status" value="1"/>
</dbReference>
<dbReference type="GO" id="GO:0032259">
    <property type="term" value="P:methylation"/>
    <property type="evidence" value="ECO:0007669"/>
    <property type="project" value="UniProtKB-KW"/>
</dbReference>
<feature type="region of interest" description="Disordered" evidence="1">
    <location>
        <begin position="1"/>
        <end position="28"/>
    </location>
</feature>
<dbReference type="PANTHER" id="PTHR14614:SF130">
    <property type="entry name" value="PROTEIN-LYSINE N-METHYLTRANSFERASE EEF2KMT"/>
    <property type="match status" value="1"/>
</dbReference>
<reference evidence="2" key="2">
    <citation type="submission" date="2016-04" db="EMBL/GenBank/DDBJ databases">
        <authorList>
            <person name="Evans L.H."/>
            <person name="Alamgir A."/>
            <person name="Owens N."/>
            <person name="Weber N.D."/>
            <person name="Virtaneva K."/>
            <person name="Barbian K."/>
            <person name="Babar A."/>
            <person name="Rosenke K."/>
        </authorList>
    </citation>
    <scope>NUCLEOTIDE SEQUENCE</scope>
    <source>
        <strain evidence="2">UB2112</strain>
    </source>
</reference>
<reference evidence="4" key="1">
    <citation type="submission" date="2016-04" db="EMBL/GenBank/DDBJ databases">
        <authorList>
            <person name="Guldener U."/>
            <person name="Guldener U."/>
        </authorList>
    </citation>
    <scope>NUCLEOTIDE SEQUENCE [LARGE SCALE GENOMIC DNA]</scope>
    <source>
        <strain evidence="4">UB2112</strain>
    </source>
</reference>
<dbReference type="AlphaFoldDB" id="A0A1K0GMU3"/>
<dbReference type="PANTHER" id="PTHR14614">
    <property type="entry name" value="HEPATOCELLULAR CARCINOMA-ASSOCIATED ANTIGEN"/>
    <property type="match status" value="1"/>
</dbReference>
<gene>
    <name evidence="3" type="ORF">UBRO2_01653</name>
    <name evidence="2" type="ORF">UBRO_02607</name>
</gene>
<dbReference type="GO" id="GO:0005737">
    <property type="term" value="C:cytoplasm"/>
    <property type="evidence" value="ECO:0007669"/>
    <property type="project" value="TreeGrafter"/>
</dbReference>
<keyword evidence="2" id="KW-0489">Methyltransferase</keyword>
<dbReference type="Proteomes" id="UP000179920">
    <property type="component" value="Chromosome IV"/>
</dbReference>
<protein>
    <submittedName>
        <fullName evidence="3">Related to NNT1 - putative nicotinamide N-methyltransferase</fullName>
    </submittedName>
    <submittedName>
        <fullName evidence="2">Related to NNT1-putative nicotinamide N-methyltransferase</fullName>
    </submittedName>
</protein>
<dbReference type="Pfam" id="PF10294">
    <property type="entry name" value="Methyltransf_16"/>
    <property type="match status" value="1"/>
</dbReference>
<feature type="compositionally biased region" description="Low complexity" evidence="1">
    <location>
        <begin position="11"/>
        <end position="20"/>
    </location>
</feature>
<dbReference type="GO" id="GO:0008757">
    <property type="term" value="F:S-adenosylmethionine-dependent methyltransferase activity"/>
    <property type="evidence" value="ECO:0007669"/>
    <property type="project" value="UniProtKB-ARBA"/>
</dbReference>
<keyword evidence="5" id="KW-1185">Reference proteome</keyword>
<keyword evidence="2" id="KW-0808">Transferase</keyword>
<dbReference type="InterPro" id="IPR019410">
    <property type="entry name" value="Methyltransf_16"/>
</dbReference>
<name>A0A1K0GMU3_9BASI</name>
<evidence type="ECO:0000313" key="3">
    <source>
        <dbReference type="EMBL" id="SYW77030.1"/>
    </source>
</evidence>
<evidence type="ECO:0000313" key="2">
    <source>
        <dbReference type="EMBL" id="SAM80859.1"/>
    </source>
</evidence>
<feature type="region of interest" description="Disordered" evidence="1">
    <location>
        <begin position="332"/>
        <end position="369"/>
    </location>
</feature>
<evidence type="ECO:0000313" key="5">
    <source>
        <dbReference type="Proteomes" id="UP000658997"/>
    </source>
</evidence>
<organism evidence="2 4">
    <name type="scientific">Ustilago bromivora</name>
    <dbReference type="NCBI Taxonomy" id="307758"/>
    <lineage>
        <taxon>Eukaryota</taxon>
        <taxon>Fungi</taxon>
        <taxon>Dikarya</taxon>
        <taxon>Basidiomycota</taxon>
        <taxon>Ustilaginomycotina</taxon>
        <taxon>Ustilaginomycetes</taxon>
        <taxon>Ustilaginales</taxon>
        <taxon>Ustilaginaceae</taxon>
        <taxon>Ustilago</taxon>
    </lineage>
</organism>
<proteinExistence type="predicted"/>
<dbReference type="SUPFAM" id="SSF53335">
    <property type="entry name" value="S-adenosyl-L-methionine-dependent methyltransferases"/>
    <property type="match status" value="1"/>
</dbReference>
<dbReference type="OrthoDB" id="407325at2759"/>
<dbReference type="Proteomes" id="UP000658997">
    <property type="component" value="Unassembled WGS sequence"/>
</dbReference>
<reference evidence="3" key="3">
    <citation type="submission" date="2018-08" db="EMBL/GenBank/DDBJ databases">
        <authorList>
            <person name="Guldener U."/>
        </authorList>
    </citation>
    <scope>NUCLEOTIDE SEQUENCE</scope>
    <source>
        <strain evidence="3">UB2</strain>
    </source>
</reference>
<evidence type="ECO:0000313" key="4">
    <source>
        <dbReference type="Proteomes" id="UP000179920"/>
    </source>
</evidence>
<dbReference type="InterPro" id="IPR029063">
    <property type="entry name" value="SAM-dependent_MTases_sf"/>
</dbReference>